<organism evidence="11 12">
    <name type="scientific">Horticoccus luteus</name>
    <dbReference type="NCBI Taxonomy" id="2862869"/>
    <lineage>
        <taxon>Bacteria</taxon>
        <taxon>Pseudomonadati</taxon>
        <taxon>Verrucomicrobiota</taxon>
        <taxon>Opitutia</taxon>
        <taxon>Opitutales</taxon>
        <taxon>Opitutaceae</taxon>
        <taxon>Horticoccus</taxon>
    </lineage>
</organism>
<evidence type="ECO:0000313" key="11">
    <source>
        <dbReference type="EMBL" id="QYM79968.1"/>
    </source>
</evidence>
<reference evidence="11" key="1">
    <citation type="submission" date="2021-08" db="EMBL/GenBank/DDBJ databases">
        <title>Genome of a novel bacterium of the phylum Verrucomicrobia, Oleiharenicola sp. KSB-15.</title>
        <authorList>
            <person name="Chung J.-H."/>
            <person name="Ahn J.-H."/>
            <person name="Yoon Y."/>
            <person name="Kim D.-Y."/>
            <person name="An S.-H."/>
            <person name="Park I."/>
            <person name="Yeon J."/>
        </authorList>
    </citation>
    <scope>NUCLEOTIDE SEQUENCE</scope>
    <source>
        <strain evidence="11">KSB-15</strain>
    </source>
</reference>
<dbReference type="RefSeq" id="WP_220164477.1">
    <property type="nucleotide sequence ID" value="NZ_CP080507.1"/>
</dbReference>
<evidence type="ECO:0000256" key="3">
    <source>
        <dbReference type="ARBA" id="ARBA00019077"/>
    </source>
</evidence>
<dbReference type="EC" id="2.4.99.12" evidence="2 9"/>
<dbReference type="KEGG" id="ole:K0B96_04945"/>
<keyword evidence="9" id="KW-1003">Cell membrane</keyword>
<comment type="similarity">
    <text evidence="9">Belongs to the glycosyltransferase group 1 family.</text>
</comment>
<dbReference type="AlphaFoldDB" id="A0A8F9TYA0"/>
<dbReference type="GO" id="GO:0009245">
    <property type="term" value="P:lipid A biosynthetic process"/>
    <property type="evidence" value="ECO:0007669"/>
    <property type="project" value="TreeGrafter"/>
</dbReference>
<keyword evidence="9" id="KW-0448">Lipopolysaccharide biosynthesis</keyword>
<dbReference type="GO" id="GO:0005886">
    <property type="term" value="C:plasma membrane"/>
    <property type="evidence" value="ECO:0007669"/>
    <property type="project" value="UniProtKB-SubCell"/>
</dbReference>
<dbReference type="PANTHER" id="PTHR42755">
    <property type="entry name" value="3-DEOXY-MANNO-OCTULOSONATE CYTIDYLYLTRANSFERASE"/>
    <property type="match status" value="1"/>
</dbReference>
<feature type="active site" description="Proton acceptor" evidence="7">
    <location>
        <position position="63"/>
    </location>
</feature>
<accession>A0A8F9TYA0</accession>
<evidence type="ECO:0000313" key="12">
    <source>
        <dbReference type="Proteomes" id="UP000825051"/>
    </source>
</evidence>
<feature type="site" description="Transition state stabilizer" evidence="8">
    <location>
        <position position="210"/>
    </location>
</feature>
<name>A0A8F9TYA0_9BACT</name>
<dbReference type="GO" id="GO:0043842">
    <property type="term" value="F:Kdo transferase activity"/>
    <property type="evidence" value="ECO:0007669"/>
    <property type="project" value="UniProtKB-EC"/>
</dbReference>
<evidence type="ECO:0000259" key="10">
    <source>
        <dbReference type="Pfam" id="PF04413"/>
    </source>
</evidence>
<evidence type="ECO:0000256" key="8">
    <source>
        <dbReference type="PIRSR" id="PIRSR639901-2"/>
    </source>
</evidence>
<comment type="pathway">
    <text evidence="1 9">Bacterial outer membrane biogenesis; LPS core biosynthesis.</text>
</comment>
<comment type="function">
    <text evidence="9">Involved in lipopolysaccharide (LPS) biosynthesis. Catalyzes the transfer of 3-deoxy-D-manno-octulosonate (Kdo) residue(s) from CMP-Kdo to lipid IV(A), the tetraacyldisaccharide-1,4'-bisphosphate precursor of lipid A.</text>
</comment>
<proteinExistence type="inferred from homology"/>
<keyword evidence="4 9" id="KW-0808">Transferase</keyword>
<dbReference type="SUPFAM" id="SSF53756">
    <property type="entry name" value="UDP-Glycosyltransferase/glycogen phosphorylase"/>
    <property type="match status" value="1"/>
</dbReference>
<keyword evidence="9" id="KW-0472">Membrane</keyword>
<dbReference type="UniPathway" id="UPA00958"/>
<dbReference type="Proteomes" id="UP000825051">
    <property type="component" value="Chromosome"/>
</dbReference>
<sequence length="429" mass="47318">MLWLYRLLFLPVLLVSAPFYLRRMQKRGGYGEHFGQRFGRVPTLPPRRPGVPRIWLQAVSVGEVLAIAPLVAAWRADGVEVYLTTTTSTGYRVAVERYRGQVLAVGYFPLDGWLFSARAWRQVQPDLAVLTEGERWPEHMAQAQRRGVPVIAINARMSDRSLRRMRRWRWAVQPMMGALTRVLASSAHDAERFRELGVPPERLMTTGNLKLDVTIETLDAVAKAKLRRELGLRGGLVLVGSSTWQGEEEMLLQAWRAARAEGVDCSLLIVPRHAERRAALVAQLEAARVSFHLRSRGAAPAEVDVAVGDTTGELSRLVQLADLVFIGKSLPPNEGGQTPVESAALGKPIVFGPAMSNFRVISAELVAAGAAWQGNDRAAVAGKLVTLLQDEAQRATMARAAIEWHRANVGAMGRTLAVIRDELARGRRN</sequence>
<dbReference type="InterPro" id="IPR007507">
    <property type="entry name" value="Glycos_transf_N"/>
</dbReference>
<dbReference type="Gene3D" id="3.40.50.11720">
    <property type="entry name" value="3-Deoxy-D-manno-octulosonic-acid transferase, N-terminal domain"/>
    <property type="match status" value="1"/>
</dbReference>
<dbReference type="Pfam" id="PF04413">
    <property type="entry name" value="Glycos_transf_N"/>
    <property type="match status" value="1"/>
</dbReference>
<evidence type="ECO:0000256" key="9">
    <source>
        <dbReference type="RuleBase" id="RU365103"/>
    </source>
</evidence>
<evidence type="ECO:0000256" key="7">
    <source>
        <dbReference type="PIRSR" id="PIRSR639901-1"/>
    </source>
</evidence>
<dbReference type="GO" id="GO:0009244">
    <property type="term" value="P:lipopolysaccharide core region biosynthetic process"/>
    <property type="evidence" value="ECO:0007669"/>
    <property type="project" value="UniProtKB-UniRule"/>
</dbReference>
<evidence type="ECO:0000256" key="2">
    <source>
        <dbReference type="ARBA" id="ARBA00012621"/>
    </source>
</evidence>
<protein>
    <recommendedName>
        <fullName evidence="3 9">3-deoxy-D-manno-octulosonic acid transferase</fullName>
        <shortName evidence="9">Kdo transferase</shortName>
        <ecNumber evidence="2 9">2.4.99.12</ecNumber>
    </recommendedName>
    <alternativeName>
        <fullName evidence="5 9">Lipid IV(A) 3-deoxy-D-manno-octulosonic acid transferase</fullName>
    </alternativeName>
</protein>
<dbReference type="PANTHER" id="PTHR42755:SF1">
    <property type="entry name" value="3-DEOXY-D-MANNO-OCTULOSONIC ACID TRANSFERASE, MITOCHONDRIAL-RELATED"/>
    <property type="match status" value="1"/>
</dbReference>
<evidence type="ECO:0000256" key="6">
    <source>
        <dbReference type="ARBA" id="ARBA00049183"/>
    </source>
</evidence>
<dbReference type="InterPro" id="IPR038107">
    <property type="entry name" value="Glycos_transf_N_sf"/>
</dbReference>
<dbReference type="EMBL" id="CP080507">
    <property type="protein sequence ID" value="QYM79968.1"/>
    <property type="molecule type" value="Genomic_DNA"/>
</dbReference>
<evidence type="ECO:0000256" key="4">
    <source>
        <dbReference type="ARBA" id="ARBA00022679"/>
    </source>
</evidence>
<dbReference type="InterPro" id="IPR039901">
    <property type="entry name" value="Kdotransferase"/>
</dbReference>
<evidence type="ECO:0000256" key="5">
    <source>
        <dbReference type="ARBA" id="ARBA00031445"/>
    </source>
</evidence>
<feature type="site" description="Transition state stabilizer" evidence="8">
    <location>
        <position position="132"/>
    </location>
</feature>
<comment type="catalytic activity">
    <reaction evidence="6 9">
        <text>lipid IVA (E. coli) + CMP-3-deoxy-beta-D-manno-octulosonate = alpha-Kdo-(2-&gt;6)-lipid IVA (E. coli) + CMP + H(+)</text>
        <dbReference type="Rhea" id="RHEA:28066"/>
        <dbReference type="ChEBI" id="CHEBI:15378"/>
        <dbReference type="ChEBI" id="CHEBI:58603"/>
        <dbReference type="ChEBI" id="CHEBI:60364"/>
        <dbReference type="ChEBI" id="CHEBI:60377"/>
        <dbReference type="ChEBI" id="CHEBI:85987"/>
        <dbReference type="EC" id="2.4.99.12"/>
    </reaction>
</comment>
<feature type="domain" description="3-deoxy-D-manno-octulosonic-acid transferase N-terminal" evidence="10">
    <location>
        <begin position="33"/>
        <end position="212"/>
    </location>
</feature>
<gene>
    <name evidence="11" type="ORF">K0B96_04945</name>
</gene>
<evidence type="ECO:0000256" key="1">
    <source>
        <dbReference type="ARBA" id="ARBA00004713"/>
    </source>
</evidence>
<keyword evidence="12" id="KW-1185">Reference proteome</keyword>
<comment type="subcellular location">
    <subcellularLocation>
        <location evidence="9">Cell membrane</location>
    </subcellularLocation>
</comment>
<dbReference type="Gene3D" id="3.40.50.2000">
    <property type="entry name" value="Glycogen Phosphorylase B"/>
    <property type="match status" value="1"/>
</dbReference>